<dbReference type="GO" id="GO:0051539">
    <property type="term" value="F:4 iron, 4 sulfur cluster binding"/>
    <property type="evidence" value="ECO:0007669"/>
    <property type="project" value="UniProtKB-KW"/>
</dbReference>
<dbReference type="EMBL" id="BART01009056">
    <property type="protein sequence ID" value="GAG62172.1"/>
    <property type="molecule type" value="Genomic_DNA"/>
</dbReference>
<feature type="non-terminal residue" evidence="7">
    <location>
        <position position="1"/>
    </location>
</feature>
<dbReference type="PANTHER" id="PTHR30352">
    <property type="entry name" value="PYRUVATE FORMATE-LYASE-ACTIVATING ENZYME"/>
    <property type="match status" value="1"/>
</dbReference>
<protein>
    <recommendedName>
        <fullName evidence="8">Radical SAM core domain-containing protein</fullName>
    </recommendedName>
</protein>
<keyword evidence="3" id="KW-0949">S-adenosyl-L-methionine</keyword>
<evidence type="ECO:0000256" key="2">
    <source>
        <dbReference type="ARBA" id="ARBA00022485"/>
    </source>
</evidence>
<evidence type="ECO:0000313" key="7">
    <source>
        <dbReference type="EMBL" id="GAG62172.1"/>
    </source>
</evidence>
<name>X0ZW81_9ZZZZ</name>
<evidence type="ECO:0008006" key="8">
    <source>
        <dbReference type="Google" id="ProtNLM"/>
    </source>
</evidence>
<dbReference type="AlphaFoldDB" id="X0ZW81"/>
<organism evidence="7">
    <name type="scientific">marine sediment metagenome</name>
    <dbReference type="NCBI Taxonomy" id="412755"/>
    <lineage>
        <taxon>unclassified sequences</taxon>
        <taxon>metagenomes</taxon>
        <taxon>ecological metagenomes</taxon>
    </lineage>
</organism>
<keyword evidence="4" id="KW-0479">Metal-binding</keyword>
<evidence type="ECO:0000256" key="5">
    <source>
        <dbReference type="ARBA" id="ARBA00023004"/>
    </source>
</evidence>
<gene>
    <name evidence="7" type="ORF">S01H4_20188</name>
</gene>
<keyword evidence="6" id="KW-0411">Iron-sulfur</keyword>
<dbReference type="InterPro" id="IPR034457">
    <property type="entry name" value="Organic_radical-activating"/>
</dbReference>
<comment type="caution">
    <text evidence="7">The sequence shown here is derived from an EMBL/GenBank/DDBJ whole genome shotgun (WGS) entry which is preliminary data.</text>
</comment>
<dbReference type="GO" id="GO:0046872">
    <property type="term" value="F:metal ion binding"/>
    <property type="evidence" value="ECO:0007669"/>
    <property type="project" value="UniProtKB-KW"/>
</dbReference>
<evidence type="ECO:0000256" key="6">
    <source>
        <dbReference type="ARBA" id="ARBA00023014"/>
    </source>
</evidence>
<keyword evidence="5" id="KW-0408">Iron</keyword>
<evidence type="ECO:0000256" key="4">
    <source>
        <dbReference type="ARBA" id="ARBA00022723"/>
    </source>
</evidence>
<keyword evidence="2" id="KW-0004">4Fe-4S</keyword>
<reference evidence="7" key="1">
    <citation type="journal article" date="2014" name="Front. Microbiol.">
        <title>High frequency of phylogenetically diverse reductive dehalogenase-homologous genes in deep subseafloor sedimentary metagenomes.</title>
        <authorList>
            <person name="Kawai M."/>
            <person name="Futagami T."/>
            <person name="Toyoda A."/>
            <person name="Takaki Y."/>
            <person name="Nishi S."/>
            <person name="Hori S."/>
            <person name="Arai W."/>
            <person name="Tsubouchi T."/>
            <person name="Morono Y."/>
            <person name="Uchiyama I."/>
            <person name="Ito T."/>
            <person name="Fujiyama A."/>
            <person name="Inagaki F."/>
            <person name="Takami H."/>
        </authorList>
    </citation>
    <scope>NUCLEOTIDE SEQUENCE</scope>
    <source>
        <strain evidence="7">Expedition CK06-06</strain>
    </source>
</reference>
<comment type="cofactor">
    <cofactor evidence="1">
        <name>[4Fe-4S] cluster</name>
        <dbReference type="ChEBI" id="CHEBI:49883"/>
    </cofactor>
</comment>
<evidence type="ECO:0000256" key="1">
    <source>
        <dbReference type="ARBA" id="ARBA00001966"/>
    </source>
</evidence>
<evidence type="ECO:0000256" key="3">
    <source>
        <dbReference type="ARBA" id="ARBA00022691"/>
    </source>
</evidence>
<sequence>VHLEITTLIIPTVNDDLKVLSDIGKRISNELGSATPWHLTRYFPAYKFSEPPTHVKFLEDAYLMAKKNGLKFVYLGNVLEHKYENTYCTYCGKLLIKRAGLTVIKMTINKNLVCPECGDALKNYFIL</sequence>
<dbReference type="PANTHER" id="PTHR30352:SF5">
    <property type="entry name" value="PYRUVATE FORMATE-LYASE 1-ACTIVATING ENZYME"/>
    <property type="match status" value="1"/>
</dbReference>
<proteinExistence type="predicted"/>
<accession>X0ZW81</accession>